<organism evidence="6">
    <name type="scientific">marine sediment metagenome</name>
    <dbReference type="NCBI Taxonomy" id="412755"/>
    <lineage>
        <taxon>unclassified sequences</taxon>
        <taxon>metagenomes</taxon>
        <taxon>ecological metagenomes</taxon>
    </lineage>
</organism>
<dbReference type="AlphaFoldDB" id="X0WQF7"/>
<evidence type="ECO:0000256" key="3">
    <source>
        <dbReference type="ARBA" id="ARBA00022741"/>
    </source>
</evidence>
<dbReference type="GO" id="GO:0005524">
    <property type="term" value="F:ATP binding"/>
    <property type="evidence" value="ECO:0007669"/>
    <property type="project" value="UniProtKB-KW"/>
</dbReference>
<comment type="similarity">
    <text evidence="1">Belongs to the ABC transporter superfamily.</text>
</comment>
<dbReference type="Gene3D" id="3.40.50.300">
    <property type="entry name" value="P-loop containing nucleotide triphosphate hydrolases"/>
    <property type="match status" value="1"/>
</dbReference>
<evidence type="ECO:0000256" key="4">
    <source>
        <dbReference type="ARBA" id="ARBA00022840"/>
    </source>
</evidence>
<dbReference type="PANTHER" id="PTHR43335">
    <property type="entry name" value="ABC TRANSPORTER, ATP-BINDING PROTEIN"/>
    <property type="match status" value="1"/>
</dbReference>
<accession>X0WQF7</accession>
<evidence type="ECO:0000256" key="1">
    <source>
        <dbReference type="ARBA" id="ARBA00005417"/>
    </source>
</evidence>
<sequence>MAMIETKALRKVFGPIEAVKGVSFRVDNGEVLGFLGPNGAGKSTVMRMLTCFLTPTSGTASVGGHDILEAGMEVRRMTGYVSETNPVYGDMTAESFLKFVAEMRGYRGREITERVGRACELCALMDVRPQTIDTLSKGYQRRVGVAQALLHDPKVLVLDEPTDGLDPNQKHEVRSLIREMAPDKAIIVSTHMLEEV</sequence>
<dbReference type="InterPro" id="IPR027417">
    <property type="entry name" value="P-loop_NTPase"/>
</dbReference>
<dbReference type="CDD" id="cd03230">
    <property type="entry name" value="ABC_DR_subfamily_A"/>
    <property type="match status" value="1"/>
</dbReference>
<proteinExistence type="inferred from homology"/>
<dbReference type="PANTHER" id="PTHR43335:SF4">
    <property type="entry name" value="ABC TRANSPORTER, ATP-BINDING PROTEIN"/>
    <property type="match status" value="1"/>
</dbReference>
<evidence type="ECO:0000313" key="6">
    <source>
        <dbReference type="EMBL" id="GAG32890.1"/>
    </source>
</evidence>
<evidence type="ECO:0000256" key="2">
    <source>
        <dbReference type="ARBA" id="ARBA00022448"/>
    </source>
</evidence>
<dbReference type="InterPro" id="IPR003439">
    <property type="entry name" value="ABC_transporter-like_ATP-bd"/>
</dbReference>
<dbReference type="Pfam" id="PF00005">
    <property type="entry name" value="ABC_tran"/>
    <property type="match status" value="1"/>
</dbReference>
<feature type="non-terminal residue" evidence="6">
    <location>
        <position position="196"/>
    </location>
</feature>
<dbReference type="PROSITE" id="PS50893">
    <property type="entry name" value="ABC_TRANSPORTER_2"/>
    <property type="match status" value="1"/>
</dbReference>
<gene>
    <name evidence="6" type="ORF">S01H1_72157</name>
</gene>
<evidence type="ECO:0000259" key="5">
    <source>
        <dbReference type="PROSITE" id="PS50893"/>
    </source>
</evidence>
<dbReference type="SUPFAM" id="SSF52540">
    <property type="entry name" value="P-loop containing nucleoside triphosphate hydrolases"/>
    <property type="match status" value="1"/>
</dbReference>
<reference evidence="6" key="1">
    <citation type="journal article" date="2014" name="Front. Microbiol.">
        <title>High frequency of phylogenetically diverse reductive dehalogenase-homologous genes in deep subseafloor sedimentary metagenomes.</title>
        <authorList>
            <person name="Kawai M."/>
            <person name="Futagami T."/>
            <person name="Toyoda A."/>
            <person name="Takaki Y."/>
            <person name="Nishi S."/>
            <person name="Hori S."/>
            <person name="Arai W."/>
            <person name="Tsubouchi T."/>
            <person name="Morono Y."/>
            <person name="Uchiyama I."/>
            <person name="Ito T."/>
            <person name="Fujiyama A."/>
            <person name="Inagaki F."/>
            <person name="Takami H."/>
        </authorList>
    </citation>
    <scope>NUCLEOTIDE SEQUENCE</scope>
    <source>
        <strain evidence="6">Expedition CK06-06</strain>
    </source>
</reference>
<dbReference type="GO" id="GO:0016887">
    <property type="term" value="F:ATP hydrolysis activity"/>
    <property type="evidence" value="ECO:0007669"/>
    <property type="project" value="InterPro"/>
</dbReference>
<dbReference type="EMBL" id="BARS01048100">
    <property type="protein sequence ID" value="GAG32890.1"/>
    <property type="molecule type" value="Genomic_DNA"/>
</dbReference>
<keyword evidence="3" id="KW-0547">Nucleotide-binding</keyword>
<comment type="caution">
    <text evidence="6">The sequence shown here is derived from an EMBL/GenBank/DDBJ whole genome shotgun (WGS) entry which is preliminary data.</text>
</comment>
<feature type="domain" description="ABC transporter" evidence="5">
    <location>
        <begin position="4"/>
        <end position="196"/>
    </location>
</feature>
<name>X0WQF7_9ZZZZ</name>
<dbReference type="InterPro" id="IPR003593">
    <property type="entry name" value="AAA+_ATPase"/>
</dbReference>
<keyword evidence="2" id="KW-0813">Transport</keyword>
<dbReference type="SMART" id="SM00382">
    <property type="entry name" value="AAA"/>
    <property type="match status" value="1"/>
</dbReference>
<keyword evidence="4" id="KW-0067">ATP-binding</keyword>
<protein>
    <recommendedName>
        <fullName evidence="5">ABC transporter domain-containing protein</fullName>
    </recommendedName>
</protein>